<feature type="region of interest" description="Disordered" evidence="1">
    <location>
        <begin position="174"/>
        <end position="209"/>
    </location>
</feature>
<evidence type="ECO:0000313" key="3">
    <source>
        <dbReference type="Proteomes" id="UP001523401"/>
    </source>
</evidence>
<reference evidence="2 3" key="1">
    <citation type="submission" date="2022-06" db="EMBL/GenBank/DDBJ databases">
        <title>Whole-genome of Asaia lannensis strain LMG 27011T.</title>
        <authorList>
            <person name="Sombolestani A."/>
        </authorList>
    </citation>
    <scope>NUCLEOTIDE SEQUENCE [LARGE SCALE GENOMIC DNA]</scope>
    <source>
        <strain evidence="2 3">NBRC 102526</strain>
    </source>
</reference>
<organism evidence="2 3">
    <name type="scientific">Asaia lannensis NBRC 102526</name>
    <dbReference type="NCBI Taxonomy" id="1307926"/>
    <lineage>
        <taxon>Bacteria</taxon>
        <taxon>Pseudomonadati</taxon>
        <taxon>Pseudomonadota</taxon>
        <taxon>Alphaproteobacteria</taxon>
        <taxon>Acetobacterales</taxon>
        <taxon>Acetobacteraceae</taxon>
        <taxon>Asaia</taxon>
    </lineage>
</organism>
<evidence type="ECO:0000256" key="1">
    <source>
        <dbReference type="SAM" id="MobiDB-lite"/>
    </source>
</evidence>
<comment type="caution">
    <text evidence="2">The sequence shown here is derived from an EMBL/GenBank/DDBJ whole genome shotgun (WGS) entry which is preliminary data.</text>
</comment>
<evidence type="ECO:0000313" key="2">
    <source>
        <dbReference type="EMBL" id="MCO6158472.1"/>
    </source>
</evidence>
<keyword evidence="3" id="KW-1185">Reference proteome</keyword>
<sequence length="653" mass="74264">MIVQETRIRTTSGHQAVSRHVLKGARNEAIRVLSGSDWCLADWMKEARREGIRYGLRHIAFNPAEPMSDEALASFAARLCDELQADRERMTLVVHQKNGSTHGHLLLPEWQDDHVLSSRFSWQRLEKCARLEELRLGHQLVPGRHDRAIVKALRQEGKTTEAGRVETVLQGPAVDSANLPAPAPAYPDTPLSPAASASKLGPQPLPRAAYTSQSRRIAERQGLDLAEAKKAIASLWAQSDNQLYRFRALLKTRGWVMRAGDRQDTRKDAHIIETADGVLIGSFTRLTKTRMKDFRQLLVGEATRPKCGDIRAAVKPLLERAPLEMAAMVHHGERSGLLLPPLEELRRDPEAFARAAAKGGPSQPAEKQPRIVSLDCIDLLPPNFAHYIRQWKHEARACRTVLNARPPQEYGPRRSVDEQGAALFAQIEDTRRQLWQTGKQLQETQQERDALRTKVFVLSKKKRLSHLDEEIERLSKMLAEILRYLLETVFWHLGLRSTPPEPLCLPVPTEREEANARLRRENRELLQKIVRRDTCREWLVTLCREADRRRQEEIAAWKARHVSQCDRARRDLDLLEAIWMPPAKLPRETQAEIMKCKLTGNLEKAKYVTRVALRKLDEAEAERLAEEMKSEKASPFAEVPAPCSVKPSSVFEP</sequence>
<accession>A0ABT1CC86</accession>
<name>A0ABT1CC86_9PROT</name>
<protein>
    <recommendedName>
        <fullName evidence="4">MobA/MobL protein domain-containing protein</fullName>
    </recommendedName>
</protein>
<gene>
    <name evidence="2" type="ORF">NF685_00300</name>
</gene>
<dbReference type="Proteomes" id="UP001523401">
    <property type="component" value="Unassembled WGS sequence"/>
</dbReference>
<evidence type="ECO:0008006" key="4">
    <source>
        <dbReference type="Google" id="ProtNLM"/>
    </source>
</evidence>
<proteinExistence type="predicted"/>
<dbReference type="RefSeq" id="WP_252848175.1">
    <property type="nucleotide sequence ID" value="NZ_BAPW01000036.1"/>
</dbReference>
<dbReference type="EMBL" id="JAMXQU010000001">
    <property type="protein sequence ID" value="MCO6158472.1"/>
    <property type="molecule type" value="Genomic_DNA"/>
</dbReference>